<comment type="caution">
    <text evidence="2">The sequence shown here is derived from an EMBL/GenBank/DDBJ whole genome shotgun (WGS) entry which is preliminary data.</text>
</comment>
<dbReference type="AlphaFoldDB" id="A0A2T0TTT6"/>
<dbReference type="InterPro" id="IPR015797">
    <property type="entry name" value="NUDIX_hydrolase-like_dom_sf"/>
</dbReference>
<organism evidence="2 3">
    <name type="scientific">Knoellia remsis</name>
    <dbReference type="NCBI Taxonomy" id="407159"/>
    <lineage>
        <taxon>Bacteria</taxon>
        <taxon>Bacillati</taxon>
        <taxon>Actinomycetota</taxon>
        <taxon>Actinomycetes</taxon>
        <taxon>Micrococcales</taxon>
        <taxon>Intrasporangiaceae</taxon>
        <taxon>Knoellia</taxon>
    </lineage>
</organism>
<evidence type="ECO:0000313" key="3">
    <source>
        <dbReference type="Proteomes" id="UP000237822"/>
    </source>
</evidence>
<reference evidence="2 3" key="1">
    <citation type="submission" date="2018-03" db="EMBL/GenBank/DDBJ databases">
        <title>Genomic Encyclopedia of Archaeal and Bacterial Type Strains, Phase II (KMG-II): from individual species to whole genera.</title>
        <authorList>
            <person name="Goeker M."/>
        </authorList>
    </citation>
    <scope>NUCLEOTIDE SEQUENCE [LARGE SCALE GENOMIC DNA]</scope>
    <source>
        <strain evidence="2 3">ATCC BAA-1496</strain>
    </source>
</reference>
<dbReference type="Pfam" id="PF00293">
    <property type="entry name" value="NUDIX"/>
    <property type="match status" value="1"/>
</dbReference>
<dbReference type="OrthoDB" id="9808993at2"/>
<keyword evidence="3" id="KW-1185">Reference proteome</keyword>
<dbReference type="SUPFAM" id="SSF55811">
    <property type="entry name" value="Nudix"/>
    <property type="match status" value="1"/>
</dbReference>
<evidence type="ECO:0000313" key="2">
    <source>
        <dbReference type="EMBL" id="PRY49114.1"/>
    </source>
</evidence>
<dbReference type="Pfam" id="PF13223">
    <property type="entry name" value="DUF4031"/>
    <property type="match status" value="1"/>
</dbReference>
<feature type="domain" description="Nudix hydrolase" evidence="1">
    <location>
        <begin position="116"/>
        <end position="254"/>
    </location>
</feature>
<dbReference type="InterPro" id="IPR025109">
    <property type="entry name" value="DUF4031"/>
</dbReference>
<accession>A0A2T0TTT6</accession>
<name>A0A2T0TTT6_9MICO</name>
<dbReference type="RefSeq" id="WP_106299032.1">
    <property type="nucleotide sequence ID" value="NZ_PVTI01000046.1"/>
</dbReference>
<proteinExistence type="predicted"/>
<dbReference type="PROSITE" id="PS51462">
    <property type="entry name" value="NUDIX"/>
    <property type="match status" value="1"/>
</dbReference>
<dbReference type="Proteomes" id="UP000237822">
    <property type="component" value="Unassembled WGS sequence"/>
</dbReference>
<dbReference type="InterPro" id="IPR000086">
    <property type="entry name" value="NUDIX_hydrolase_dom"/>
</dbReference>
<dbReference type="EMBL" id="PVTI01000046">
    <property type="protein sequence ID" value="PRY49114.1"/>
    <property type="molecule type" value="Genomic_DNA"/>
</dbReference>
<evidence type="ECO:0000259" key="1">
    <source>
        <dbReference type="PROSITE" id="PS51462"/>
    </source>
</evidence>
<sequence length="256" mass="28313">MLLIDPPAWPAHGRLWSHLVSDTSIAELHAFAERAGLPRRGFEGDHYDVPEERYAAVVAAGAQPTEARELVRRLRASGLRLTKRKGDRGLAKVTPVDFPDGTTAEVDLIASSRPADADRVFAAMVFVRDAAGDFVVVHSRRRDEWGAPGGWREGEEPVVENALREVREECGLVLTGEALAPVAYERFRQIGGGAGLWRPGQDLLQVYAANVDGVRPALTAQLDDTTDRRWVTPDELRALCGHLFWWPVAEHVIETR</sequence>
<gene>
    <name evidence="2" type="ORF">BCF74_1468</name>
</gene>
<dbReference type="Gene3D" id="3.90.79.10">
    <property type="entry name" value="Nucleoside Triphosphate Pyrophosphohydrolase"/>
    <property type="match status" value="1"/>
</dbReference>
<protein>
    <submittedName>
        <fullName evidence="2">NUDIX domain-containing protein</fullName>
    </submittedName>
</protein>